<dbReference type="GO" id="GO:0008933">
    <property type="term" value="F:peptidoglycan lytic transglycosylase activity"/>
    <property type="evidence" value="ECO:0007669"/>
    <property type="project" value="TreeGrafter"/>
</dbReference>
<evidence type="ECO:0000313" key="7">
    <source>
        <dbReference type="EMBL" id="MBC8432641.1"/>
    </source>
</evidence>
<gene>
    <name evidence="7" type="ORF">H8D96_12080</name>
</gene>
<proteinExistence type="predicted"/>
<dbReference type="Gene3D" id="2.40.240.50">
    <property type="entry name" value="Barwin-like endoglucanases"/>
    <property type="match status" value="1"/>
</dbReference>
<evidence type="ECO:0000259" key="6">
    <source>
        <dbReference type="SMART" id="SM00925"/>
    </source>
</evidence>
<dbReference type="CDD" id="cd14668">
    <property type="entry name" value="mlta_B"/>
    <property type="match status" value="1"/>
</dbReference>
<dbReference type="GO" id="GO:0009254">
    <property type="term" value="P:peptidoglycan turnover"/>
    <property type="evidence" value="ECO:0007669"/>
    <property type="project" value="InterPro"/>
</dbReference>
<dbReference type="SMART" id="SM00925">
    <property type="entry name" value="MltA"/>
    <property type="match status" value="1"/>
</dbReference>
<accession>A0A8J6P360</accession>
<dbReference type="PIRSF" id="PIRSF019422">
    <property type="entry name" value="MltA"/>
    <property type="match status" value="1"/>
</dbReference>
<evidence type="ECO:0000313" key="8">
    <source>
        <dbReference type="Proteomes" id="UP000605201"/>
    </source>
</evidence>
<dbReference type="AlphaFoldDB" id="A0A8J6P360"/>
<organism evidence="7 8">
    <name type="scientific">Candidatus Desulfatibia vada</name>
    <dbReference type="NCBI Taxonomy" id="2841696"/>
    <lineage>
        <taxon>Bacteria</taxon>
        <taxon>Pseudomonadati</taxon>
        <taxon>Thermodesulfobacteriota</taxon>
        <taxon>Desulfobacteria</taxon>
        <taxon>Desulfobacterales</taxon>
        <taxon>Desulfobacterales incertae sedis</taxon>
        <taxon>Candidatus Desulfatibia</taxon>
    </lineage>
</organism>
<evidence type="ECO:0000256" key="5">
    <source>
        <dbReference type="ARBA" id="ARBA00030918"/>
    </source>
</evidence>
<dbReference type="Pfam" id="PF06725">
    <property type="entry name" value="3D"/>
    <property type="match status" value="1"/>
</dbReference>
<evidence type="ECO:0000256" key="3">
    <source>
        <dbReference type="ARBA" id="ARBA00023239"/>
    </source>
</evidence>
<reference evidence="7 8" key="1">
    <citation type="submission" date="2020-08" db="EMBL/GenBank/DDBJ databases">
        <title>Bridging the membrane lipid divide: bacteria of the FCB group superphylum have the potential to synthesize archaeal ether lipids.</title>
        <authorList>
            <person name="Villanueva L."/>
            <person name="Von Meijenfeldt F.A.B."/>
            <person name="Westbye A.B."/>
            <person name="Yadav S."/>
            <person name="Hopmans E.C."/>
            <person name="Dutilh B.E."/>
            <person name="Sinninghe Damste J.S."/>
        </authorList>
    </citation>
    <scope>NUCLEOTIDE SEQUENCE [LARGE SCALE GENOMIC DNA]</scope>
    <source>
        <strain evidence="7">NIOZ-UU17</strain>
    </source>
</reference>
<dbReference type="InterPro" id="IPR005300">
    <property type="entry name" value="MltA_B"/>
</dbReference>
<dbReference type="Pfam" id="PF03562">
    <property type="entry name" value="MltA"/>
    <property type="match status" value="1"/>
</dbReference>
<dbReference type="GO" id="GO:0071555">
    <property type="term" value="P:cell wall organization"/>
    <property type="evidence" value="ECO:0007669"/>
    <property type="project" value="UniProtKB-KW"/>
</dbReference>
<dbReference type="InterPro" id="IPR036908">
    <property type="entry name" value="RlpA-like_sf"/>
</dbReference>
<dbReference type="InterPro" id="IPR010611">
    <property type="entry name" value="3D_dom"/>
</dbReference>
<protein>
    <recommendedName>
        <fullName evidence="2">peptidoglycan lytic exotransglycosylase</fullName>
        <ecNumber evidence="2">4.2.2.n1</ecNumber>
    </recommendedName>
    <alternativeName>
        <fullName evidence="5">Murein hydrolase A</fullName>
    </alternativeName>
</protein>
<name>A0A8J6P360_9BACT</name>
<keyword evidence="4" id="KW-0961">Cell wall biogenesis/degradation</keyword>
<comment type="caution">
    <text evidence="7">The sequence shown here is derived from an EMBL/GenBank/DDBJ whole genome shotgun (WGS) entry which is preliminary data.</text>
</comment>
<keyword evidence="3" id="KW-0456">Lyase</keyword>
<dbReference type="EMBL" id="JACNIG010000239">
    <property type="protein sequence ID" value="MBC8432641.1"/>
    <property type="molecule type" value="Genomic_DNA"/>
</dbReference>
<dbReference type="Proteomes" id="UP000605201">
    <property type="component" value="Unassembled WGS sequence"/>
</dbReference>
<dbReference type="SUPFAM" id="SSF50685">
    <property type="entry name" value="Barwin-like endoglucanases"/>
    <property type="match status" value="1"/>
</dbReference>
<sequence length="398" mass="44938">MSNSFFYKNIAVIFLAAVLALFLTGCAGKKYPLEKLSASSYPAFADDMLYDGLEQSILQSIKYLKQIPSENTFTFGKDAFTASHMIMSFEYFLDFILKKPPTKDLKSFIKSNYLVYSSIGHDKRGQVLFTGYYEPLLQGSLDQDAEYQVPVFTLPDDLIKIDLAPFSPKYEGEQITGRLEGKTVVPYYDRNEIANSEVLEGRARKLAWIKDPVDLFFLQIQGSGKIYLDNGNTINVHYNDTNGHPYRSIGKLLIDEGKISREEMSMQKIREYLHSHPEETENILNYNPSYVFFTIEEEGPLGCLNVKLTPGRSIALDRRIFPLPALVFIATQKPFINTDGQISSWTNFGRFVLSQDTGGAIRGPGRADLFWGSGSYAEIAAGYMQHPGRLYFLILKPG</sequence>
<dbReference type="PANTHER" id="PTHR30124:SF0">
    <property type="entry name" value="MEMBRANE-BOUND LYTIC MUREIN TRANSGLYCOSYLASE A"/>
    <property type="match status" value="1"/>
</dbReference>
<dbReference type="Gene3D" id="2.40.40.10">
    <property type="entry name" value="RlpA-like domain"/>
    <property type="match status" value="1"/>
</dbReference>
<dbReference type="EC" id="4.2.2.n1" evidence="2"/>
<dbReference type="CDD" id="cd14485">
    <property type="entry name" value="mltA_like_LT_A"/>
    <property type="match status" value="1"/>
</dbReference>
<evidence type="ECO:0000256" key="1">
    <source>
        <dbReference type="ARBA" id="ARBA00001420"/>
    </source>
</evidence>
<dbReference type="PANTHER" id="PTHR30124">
    <property type="entry name" value="MEMBRANE-BOUND LYTIC MUREIN TRANSGLYCOSYLASE A"/>
    <property type="match status" value="1"/>
</dbReference>
<dbReference type="InterPro" id="IPR026044">
    <property type="entry name" value="MltA"/>
</dbReference>
<comment type="catalytic activity">
    <reaction evidence="1">
        <text>Exolytic cleavage of the (1-&gt;4)-beta-glycosidic linkage between N-acetylmuramic acid (MurNAc) and N-acetylglucosamine (GlcNAc) residues in peptidoglycan, from either the reducing or the non-reducing ends of the peptidoglycan chains, with concomitant formation of a 1,6-anhydrobond in the MurNAc residue.</text>
        <dbReference type="EC" id="4.2.2.n1"/>
    </reaction>
</comment>
<dbReference type="GO" id="GO:0004553">
    <property type="term" value="F:hydrolase activity, hydrolyzing O-glycosyl compounds"/>
    <property type="evidence" value="ECO:0007669"/>
    <property type="project" value="InterPro"/>
</dbReference>
<dbReference type="GO" id="GO:0009253">
    <property type="term" value="P:peptidoglycan catabolic process"/>
    <property type="evidence" value="ECO:0007669"/>
    <property type="project" value="TreeGrafter"/>
</dbReference>
<evidence type="ECO:0000256" key="2">
    <source>
        <dbReference type="ARBA" id="ARBA00012587"/>
    </source>
</evidence>
<evidence type="ECO:0000256" key="4">
    <source>
        <dbReference type="ARBA" id="ARBA00023316"/>
    </source>
</evidence>
<feature type="domain" description="Lytic transglycosylase MltA" evidence="6">
    <location>
        <begin position="136"/>
        <end position="294"/>
    </location>
</feature>
<dbReference type="GO" id="GO:0019867">
    <property type="term" value="C:outer membrane"/>
    <property type="evidence" value="ECO:0007669"/>
    <property type="project" value="InterPro"/>
</dbReference>